<keyword evidence="9" id="KW-0718">Serine biosynthesis</keyword>
<keyword evidence="8" id="KW-0460">Magnesium</keyword>
<dbReference type="PANTHER" id="PTHR43344">
    <property type="entry name" value="PHOSPHOSERINE PHOSPHATASE"/>
    <property type="match status" value="1"/>
</dbReference>
<dbReference type="InterPro" id="IPR004469">
    <property type="entry name" value="PSP"/>
</dbReference>
<reference evidence="11" key="1">
    <citation type="submission" date="2018-10" db="EMBL/GenBank/DDBJ databases">
        <authorList>
            <person name="Aoki K."/>
        </authorList>
    </citation>
    <scope>NUCLEOTIDE SEQUENCE</scope>
</reference>
<dbReference type="InterPro" id="IPR023214">
    <property type="entry name" value="HAD_sf"/>
</dbReference>
<dbReference type="GO" id="GO:0036424">
    <property type="term" value="F:L-phosphoserine phosphatase activity"/>
    <property type="evidence" value="ECO:0007669"/>
    <property type="project" value="InterPro"/>
</dbReference>
<gene>
    <name evidence="11" type="ORF">MNB_ARC-1_959</name>
</gene>
<dbReference type="SFLD" id="SFLDG01137">
    <property type="entry name" value="C1.6.1:_Phosphoserine_Phosphat"/>
    <property type="match status" value="1"/>
</dbReference>
<keyword evidence="7 11" id="KW-0378">Hydrolase</keyword>
<dbReference type="GO" id="GO:0005737">
    <property type="term" value="C:cytoplasm"/>
    <property type="evidence" value="ECO:0007669"/>
    <property type="project" value="TreeGrafter"/>
</dbReference>
<evidence type="ECO:0000256" key="9">
    <source>
        <dbReference type="ARBA" id="ARBA00023299"/>
    </source>
</evidence>
<dbReference type="SFLD" id="SFLDS00003">
    <property type="entry name" value="Haloacid_Dehalogenase"/>
    <property type="match status" value="1"/>
</dbReference>
<dbReference type="SUPFAM" id="SSF56784">
    <property type="entry name" value="HAD-like"/>
    <property type="match status" value="1"/>
</dbReference>
<keyword evidence="5" id="KW-0028">Amino-acid biosynthesis</keyword>
<comment type="cofactor">
    <cofactor evidence="1">
        <name>Mg(2+)</name>
        <dbReference type="ChEBI" id="CHEBI:18420"/>
    </cofactor>
</comment>
<evidence type="ECO:0000256" key="10">
    <source>
        <dbReference type="ARBA" id="ARBA00031693"/>
    </source>
</evidence>
<dbReference type="InterPro" id="IPR050582">
    <property type="entry name" value="HAD-like_SerB"/>
</dbReference>
<sequence>MKLAVFDFDSTLMDGETIDFIAKEANVYDEVSAITSSAMNGKLDFFESLSQRVLLLKGLNINIVNKVCQNLPFNKGAKETISALKQKGYKVICLSGGFDNATSYASKVLGLDASFSNYFYHKDSILTGQVGGAMMFGESKKEMILKIQALLNISKNDTIAIGDGANDLSMFEVSGLKIAFCAKEVLKKASDVQINTKDLSLILEHIK</sequence>
<dbReference type="UniPathway" id="UPA00135">
    <property type="reaction ID" value="UER00198"/>
</dbReference>
<dbReference type="EMBL" id="UOYO01000043">
    <property type="protein sequence ID" value="VAY88075.1"/>
    <property type="molecule type" value="Genomic_DNA"/>
</dbReference>
<evidence type="ECO:0000256" key="7">
    <source>
        <dbReference type="ARBA" id="ARBA00022801"/>
    </source>
</evidence>
<evidence type="ECO:0000256" key="5">
    <source>
        <dbReference type="ARBA" id="ARBA00022605"/>
    </source>
</evidence>
<dbReference type="SFLD" id="SFLDG01136">
    <property type="entry name" value="C1.6:_Phosphoserine_Phosphatas"/>
    <property type="match status" value="1"/>
</dbReference>
<accession>A0A3B1E6M5</accession>
<evidence type="ECO:0000313" key="11">
    <source>
        <dbReference type="EMBL" id="VAY88075.1"/>
    </source>
</evidence>
<dbReference type="AlphaFoldDB" id="A0A3B1E6M5"/>
<protein>
    <recommendedName>
        <fullName evidence="4">phosphoserine phosphatase</fullName>
        <ecNumber evidence="4">3.1.3.3</ecNumber>
    </recommendedName>
    <alternativeName>
        <fullName evidence="10">O-phosphoserine phosphohydrolase</fullName>
    </alternativeName>
</protein>
<keyword evidence="6" id="KW-0479">Metal-binding</keyword>
<dbReference type="EC" id="3.1.3.3" evidence="4"/>
<evidence type="ECO:0000256" key="3">
    <source>
        <dbReference type="ARBA" id="ARBA00009184"/>
    </source>
</evidence>
<dbReference type="InterPro" id="IPR036412">
    <property type="entry name" value="HAD-like_sf"/>
</dbReference>
<comment type="similarity">
    <text evidence="3">Belongs to the HAD-like hydrolase superfamily. SerB family.</text>
</comment>
<organism evidence="11">
    <name type="scientific">hydrothermal vent metagenome</name>
    <dbReference type="NCBI Taxonomy" id="652676"/>
    <lineage>
        <taxon>unclassified sequences</taxon>
        <taxon>metagenomes</taxon>
        <taxon>ecological metagenomes</taxon>
    </lineage>
</organism>
<name>A0A3B1E6M5_9ZZZZ</name>
<dbReference type="NCBIfam" id="TIGR00338">
    <property type="entry name" value="serB"/>
    <property type="match status" value="1"/>
</dbReference>
<evidence type="ECO:0000256" key="4">
    <source>
        <dbReference type="ARBA" id="ARBA00012640"/>
    </source>
</evidence>
<proteinExistence type="inferred from homology"/>
<dbReference type="NCBIfam" id="TIGR01488">
    <property type="entry name" value="HAD-SF-IB"/>
    <property type="match status" value="1"/>
</dbReference>
<evidence type="ECO:0000256" key="2">
    <source>
        <dbReference type="ARBA" id="ARBA00005135"/>
    </source>
</evidence>
<dbReference type="Gene3D" id="3.40.50.1000">
    <property type="entry name" value="HAD superfamily/HAD-like"/>
    <property type="match status" value="1"/>
</dbReference>
<dbReference type="PANTHER" id="PTHR43344:SF2">
    <property type="entry name" value="PHOSPHOSERINE PHOSPHATASE"/>
    <property type="match status" value="1"/>
</dbReference>
<dbReference type="SFLD" id="SFLDF00029">
    <property type="entry name" value="phosphoserine_phosphatase"/>
    <property type="match status" value="1"/>
</dbReference>
<evidence type="ECO:0000256" key="8">
    <source>
        <dbReference type="ARBA" id="ARBA00022842"/>
    </source>
</evidence>
<dbReference type="GO" id="GO:0000287">
    <property type="term" value="F:magnesium ion binding"/>
    <property type="evidence" value="ECO:0007669"/>
    <property type="project" value="TreeGrafter"/>
</dbReference>
<evidence type="ECO:0000256" key="6">
    <source>
        <dbReference type="ARBA" id="ARBA00022723"/>
    </source>
</evidence>
<dbReference type="GO" id="GO:0006564">
    <property type="term" value="P:L-serine biosynthetic process"/>
    <property type="evidence" value="ECO:0007669"/>
    <property type="project" value="UniProtKB-KW"/>
</dbReference>
<comment type="pathway">
    <text evidence="2">Amino-acid biosynthesis; L-serine biosynthesis; L-serine from 3-phospho-D-glycerate: step 3/3.</text>
</comment>
<evidence type="ECO:0000256" key="1">
    <source>
        <dbReference type="ARBA" id="ARBA00001946"/>
    </source>
</evidence>
<dbReference type="CDD" id="cd07500">
    <property type="entry name" value="HAD_PSP"/>
    <property type="match status" value="1"/>
</dbReference>
<dbReference type="Pfam" id="PF00702">
    <property type="entry name" value="Hydrolase"/>
    <property type="match status" value="1"/>
</dbReference>